<evidence type="ECO:0000313" key="3">
    <source>
        <dbReference type="Proteomes" id="UP001596044"/>
    </source>
</evidence>
<keyword evidence="1" id="KW-0812">Transmembrane</keyword>
<feature type="transmembrane region" description="Helical" evidence="1">
    <location>
        <begin position="128"/>
        <end position="150"/>
    </location>
</feature>
<feature type="transmembrane region" description="Helical" evidence="1">
    <location>
        <begin position="66"/>
        <end position="88"/>
    </location>
</feature>
<sequence>MSLLLFNWYAMLASFLGTSVEFVEALTIILAVGTVRGWRTSLAGALTAIVILIVLVFGIGESLVQFIHLFWVQLIVGLFMLLFGIRWLRKAILRYSGLKALHDETESYEEEVERQRKAGENKKGIDSFGFMTTLSITFLEGLEAIFIVLTLGSSSQTADTGLMQYTILGAVVAVIVVLAAGLILRKPLASVPENSMKFIVGVMLTSFGAFWVGEAIGVDWPQADLSIVYMTITLLLFSWLTVKRCKRQMGQSSRITEMQKEVM</sequence>
<evidence type="ECO:0000256" key="1">
    <source>
        <dbReference type="SAM" id="Phobius"/>
    </source>
</evidence>
<dbReference type="InterPro" id="IPR031594">
    <property type="entry name" value="OFeT_1"/>
</dbReference>
<dbReference type="Pfam" id="PF16955">
    <property type="entry name" value="OFeT_1"/>
    <property type="match status" value="1"/>
</dbReference>
<protein>
    <submittedName>
        <fullName evidence="2">COG4280 domain-containing protein</fullName>
    </submittedName>
</protein>
<proteinExistence type="predicted"/>
<dbReference type="RefSeq" id="WP_377526717.1">
    <property type="nucleotide sequence ID" value="NZ_JBHSMJ010000054.1"/>
</dbReference>
<keyword evidence="1" id="KW-0472">Membrane</keyword>
<feature type="transmembrane region" description="Helical" evidence="1">
    <location>
        <begin position="6"/>
        <end position="30"/>
    </location>
</feature>
<accession>A0ABW0KI80</accession>
<keyword evidence="3" id="KW-1185">Reference proteome</keyword>
<dbReference type="EMBL" id="JBHSMJ010000054">
    <property type="protein sequence ID" value="MFC5452453.1"/>
    <property type="molecule type" value="Genomic_DNA"/>
</dbReference>
<evidence type="ECO:0000313" key="2">
    <source>
        <dbReference type="EMBL" id="MFC5452453.1"/>
    </source>
</evidence>
<feature type="transmembrane region" description="Helical" evidence="1">
    <location>
        <begin position="42"/>
        <end position="60"/>
    </location>
</feature>
<comment type="caution">
    <text evidence="2">The sequence shown here is derived from an EMBL/GenBank/DDBJ whole genome shotgun (WGS) entry which is preliminary data.</text>
</comment>
<feature type="transmembrane region" description="Helical" evidence="1">
    <location>
        <begin position="196"/>
        <end position="213"/>
    </location>
</feature>
<feature type="transmembrane region" description="Helical" evidence="1">
    <location>
        <begin position="162"/>
        <end position="184"/>
    </location>
</feature>
<gene>
    <name evidence="2" type="ORF">ACFPOG_30055</name>
</gene>
<organism evidence="2 3">
    <name type="scientific">Paenibacillus aestuarii</name>
    <dbReference type="NCBI Taxonomy" id="516965"/>
    <lineage>
        <taxon>Bacteria</taxon>
        <taxon>Bacillati</taxon>
        <taxon>Bacillota</taxon>
        <taxon>Bacilli</taxon>
        <taxon>Bacillales</taxon>
        <taxon>Paenibacillaceae</taxon>
        <taxon>Paenibacillus</taxon>
    </lineage>
</organism>
<name>A0ABW0KI80_9BACL</name>
<keyword evidence="1" id="KW-1133">Transmembrane helix</keyword>
<dbReference type="Proteomes" id="UP001596044">
    <property type="component" value="Unassembled WGS sequence"/>
</dbReference>
<reference evidence="3" key="1">
    <citation type="journal article" date="2019" name="Int. J. Syst. Evol. Microbiol.">
        <title>The Global Catalogue of Microorganisms (GCM) 10K type strain sequencing project: providing services to taxonomists for standard genome sequencing and annotation.</title>
        <authorList>
            <consortium name="The Broad Institute Genomics Platform"/>
            <consortium name="The Broad Institute Genome Sequencing Center for Infectious Disease"/>
            <person name="Wu L."/>
            <person name="Ma J."/>
        </authorList>
    </citation>
    <scope>NUCLEOTIDE SEQUENCE [LARGE SCALE GENOMIC DNA]</scope>
    <source>
        <strain evidence="3">KACC 11904</strain>
    </source>
</reference>
<feature type="transmembrane region" description="Helical" evidence="1">
    <location>
        <begin position="225"/>
        <end position="242"/>
    </location>
</feature>